<evidence type="ECO:0000313" key="2">
    <source>
        <dbReference type="Proteomes" id="UP000887575"/>
    </source>
</evidence>
<dbReference type="AlphaFoldDB" id="A0AAF3EW96"/>
<evidence type="ECO:0000256" key="1">
    <source>
        <dbReference type="SAM" id="MobiDB-lite"/>
    </source>
</evidence>
<proteinExistence type="predicted"/>
<name>A0AAF3EW96_9BILA</name>
<feature type="compositionally biased region" description="Polar residues" evidence="1">
    <location>
        <begin position="29"/>
        <end position="50"/>
    </location>
</feature>
<feature type="compositionally biased region" description="Polar residues" evidence="1">
    <location>
        <begin position="59"/>
        <end position="76"/>
    </location>
</feature>
<feature type="region of interest" description="Disordered" evidence="1">
    <location>
        <begin position="22"/>
        <end position="95"/>
    </location>
</feature>
<reference evidence="3" key="1">
    <citation type="submission" date="2024-02" db="UniProtKB">
        <authorList>
            <consortium name="WormBaseParasite"/>
        </authorList>
    </citation>
    <scope>IDENTIFICATION</scope>
</reference>
<keyword evidence="2" id="KW-1185">Reference proteome</keyword>
<organism evidence="2 3">
    <name type="scientific">Mesorhabditis belari</name>
    <dbReference type="NCBI Taxonomy" id="2138241"/>
    <lineage>
        <taxon>Eukaryota</taxon>
        <taxon>Metazoa</taxon>
        <taxon>Ecdysozoa</taxon>
        <taxon>Nematoda</taxon>
        <taxon>Chromadorea</taxon>
        <taxon>Rhabditida</taxon>
        <taxon>Rhabditina</taxon>
        <taxon>Rhabditomorpha</taxon>
        <taxon>Rhabditoidea</taxon>
        <taxon>Rhabditidae</taxon>
        <taxon>Mesorhabditinae</taxon>
        <taxon>Mesorhabditis</taxon>
    </lineage>
</organism>
<sequence length="95" mass="10907">MVYGQQLNQAFTRFNSFCHEKTNRIRESFSPSRPASNQSDRSSTSGTSTLLDPEETKEMQSQQKTQSLNERSGSVKNKTEQNEEKMPDRTVIFLN</sequence>
<feature type="compositionally biased region" description="Basic and acidic residues" evidence="1">
    <location>
        <begin position="77"/>
        <end position="88"/>
    </location>
</feature>
<evidence type="ECO:0000313" key="3">
    <source>
        <dbReference type="WBParaSite" id="MBELARI_LOCUS17837"/>
    </source>
</evidence>
<protein>
    <submittedName>
        <fullName evidence="3">Uncharacterized protein</fullName>
    </submittedName>
</protein>
<accession>A0AAF3EW96</accession>
<dbReference type="Proteomes" id="UP000887575">
    <property type="component" value="Unassembled WGS sequence"/>
</dbReference>
<dbReference type="WBParaSite" id="MBELARI_LOCUS17837">
    <property type="protein sequence ID" value="MBELARI_LOCUS17837"/>
    <property type="gene ID" value="MBELARI_LOCUS17837"/>
</dbReference>